<comment type="subunit">
    <text evidence="4">EntB, EntD, EntE, and EntF form a multienzyme complex called enterobactin synthase.</text>
</comment>
<comment type="function">
    <text evidence="1">Involved in the biosynthesis of the siderophore enterobactin (enterochelin), which is a macrocyclic trimeric lactone of N-(2,3-dihydroxybenzoyl)-serine. The serine trilactone serves as a scaffolding for the three catechol functionalities that provide hexadentate coordination for the tightly ligated iron(2+) atoms. Plays an essential role in the assembly of the enterobactin by catalyzing the transfer of the 4'-phosphopantetheine (Ppant) moiety from coenzyme A to the apo-domains of both EntB (ArCP domain) and EntF (PCP domain) to yield their holo-forms which make them competent for the activation of 2,3-dihydroxybenzoate (DHB) and L-serine, respectively.</text>
</comment>
<evidence type="ECO:0000256" key="4">
    <source>
        <dbReference type="ARBA" id="ARBA00011503"/>
    </source>
</evidence>
<dbReference type="Pfam" id="PF17837">
    <property type="entry name" value="4PPT_N"/>
    <property type="match status" value="1"/>
</dbReference>
<dbReference type="EMBL" id="BMXR01000004">
    <property type="protein sequence ID" value="GGX52941.1"/>
    <property type="molecule type" value="Genomic_DNA"/>
</dbReference>
<evidence type="ECO:0000256" key="3">
    <source>
        <dbReference type="ARBA" id="ARBA00008342"/>
    </source>
</evidence>
<comment type="catalytic activity">
    <reaction evidence="10">
        <text>apo-[aryl-carrier protein] + CoA = holo-[aryl-carrier protein] + adenosine 3',5'-bisphosphate + H(+)</text>
        <dbReference type="Rhea" id="RHEA:48404"/>
        <dbReference type="Rhea" id="RHEA-COMP:15903"/>
        <dbReference type="Rhea" id="RHEA-COMP:17557"/>
        <dbReference type="ChEBI" id="CHEBI:15378"/>
        <dbReference type="ChEBI" id="CHEBI:29999"/>
        <dbReference type="ChEBI" id="CHEBI:57287"/>
        <dbReference type="ChEBI" id="CHEBI:58343"/>
        <dbReference type="ChEBI" id="CHEBI:64479"/>
    </reaction>
</comment>
<dbReference type="RefSeq" id="WP_189608438.1">
    <property type="nucleotide sequence ID" value="NZ_BMXR01000004.1"/>
</dbReference>
<feature type="domain" description="4'-phosphopantetheinyl transferase" evidence="14">
    <location>
        <begin position="114"/>
        <end position="194"/>
    </location>
</feature>
<proteinExistence type="inferred from homology"/>
<feature type="binding site" evidence="12">
    <location>
        <position position="166"/>
    </location>
    <ligand>
        <name>CoA</name>
        <dbReference type="ChEBI" id="CHEBI:57287"/>
    </ligand>
</feature>
<dbReference type="PANTHER" id="PTHR38096">
    <property type="entry name" value="ENTEROBACTIN SYNTHASE COMPONENT D"/>
    <property type="match status" value="1"/>
</dbReference>
<evidence type="ECO:0000256" key="8">
    <source>
        <dbReference type="ARBA" id="ARBA00029894"/>
    </source>
</evidence>
<keyword evidence="6 16" id="KW-0808">Transferase</keyword>
<keyword evidence="17" id="KW-1185">Reference proteome</keyword>
<organism evidence="16 17">
    <name type="scientific">Saccharospirillum salsuginis</name>
    <dbReference type="NCBI Taxonomy" id="418750"/>
    <lineage>
        <taxon>Bacteria</taxon>
        <taxon>Pseudomonadati</taxon>
        <taxon>Pseudomonadota</taxon>
        <taxon>Gammaproteobacteria</taxon>
        <taxon>Oceanospirillales</taxon>
        <taxon>Saccharospirillaceae</taxon>
        <taxon>Saccharospirillum</taxon>
    </lineage>
</organism>
<evidence type="ECO:0000256" key="9">
    <source>
        <dbReference type="ARBA" id="ARBA00031996"/>
    </source>
</evidence>
<dbReference type="GO" id="GO:0005886">
    <property type="term" value="C:plasma membrane"/>
    <property type="evidence" value="ECO:0007669"/>
    <property type="project" value="TreeGrafter"/>
</dbReference>
<evidence type="ECO:0000256" key="5">
    <source>
        <dbReference type="ARBA" id="ARBA00019087"/>
    </source>
</evidence>
<evidence type="ECO:0000256" key="12">
    <source>
        <dbReference type="PIRSR" id="PIRSR603542-1"/>
    </source>
</evidence>
<feature type="binding site" evidence="12">
    <location>
        <position position="52"/>
    </location>
    <ligand>
        <name>CoA</name>
        <dbReference type="ChEBI" id="CHEBI:57287"/>
    </ligand>
</feature>
<evidence type="ECO:0000256" key="13">
    <source>
        <dbReference type="PIRSR" id="PIRSR603542-2"/>
    </source>
</evidence>
<feature type="binding site" evidence="12">
    <location>
        <position position="162"/>
    </location>
    <ligand>
        <name>CoA</name>
        <dbReference type="ChEBI" id="CHEBI:57287"/>
    </ligand>
</feature>
<comment type="pathway">
    <text evidence="2">Siderophore biosynthesis; enterobactin biosynthesis.</text>
</comment>
<dbReference type="GO" id="GO:0009366">
    <property type="term" value="C:enterobactin synthetase complex"/>
    <property type="evidence" value="ECO:0007669"/>
    <property type="project" value="InterPro"/>
</dbReference>
<evidence type="ECO:0000313" key="17">
    <source>
        <dbReference type="Proteomes" id="UP000626148"/>
    </source>
</evidence>
<feature type="binding site" evidence="12">
    <location>
        <position position="118"/>
    </location>
    <ligand>
        <name>CoA</name>
        <dbReference type="ChEBI" id="CHEBI:57287"/>
    </ligand>
</feature>
<keyword evidence="7" id="KW-0259">Enterobactin biosynthesis</keyword>
<evidence type="ECO:0000256" key="11">
    <source>
        <dbReference type="ARBA" id="ARBA00049191"/>
    </source>
</evidence>
<comment type="similarity">
    <text evidence="3">Belongs to the P-Pant transferase superfamily. EntD family.</text>
</comment>
<name>A0A918K8N2_9GAMM</name>
<evidence type="ECO:0000256" key="10">
    <source>
        <dbReference type="ARBA" id="ARBA00049176"/>
    </source>
</evidence>
<dbReference type="SUPFAM" id="SSF56214">
    <property type="entry name" value="4'-phosphopantetheinyl transferase"/>
    <property type="match status" value="1"/>
</dbReference>
<dbReference type="Pfam" id="PF01648">
    <property type="entry name" value="ACPS"/>
    <property type="match status" value="1"/>
</dbReference>
<evidence type="ECO:0000313" key="16">
    <source>
        <dbReference type="EMBL" id="GGX52941.1"/>
    </source>
</evidence>
<evidence type="ECO:0000259" key="15">
    <source>
        <dbReference type="Pfam" id="PF17837"/>
    </source>
</evidence>
<evidence type="ECO:0000256" key="1">
    <source>
        <dbReference type="ARBA" id="ARBA00003937"/>
    </source>
</evidence>
<dbReference type="AlphaFoldDB" id="A0A918K8N2"/>
<reference evidence="16" key="2">
    <citation type="submission" date="2020-09" db="EMBL/GenBank/DDBJ databases">
        <authorList>
            <person name="Sun Q."/>
            <person name="Kim S."/>
        </authorList>
    </citation>
    <scope>NUCLEOTIDE SEQUENCE</scope>
    <source>
        <strain evidence="16">KCTC 22169</strain>
    </source>
</reference>
<feature type="binding site" evidence="13">
    <location>
        <position position="118"/>
    </location>
    <ligand>
        <name>Mg(2+)</name>
        <dbReference type="ChEBI" id="CHEBI:18420"/>
    </ligand>
</feature>
<dbReference type="InterPro" id="IPR003542">
    <property type="entry name" value="Enbac_synth_compD-like"/>
</dbReference>
<evidence type="ECO:0000259" key="14">
    <source>
        <dbReference type="Pfam" id="PF01648"/>
    </source>
</evidence>
<dbReference type="InterPro" id="IPR037143">
    <property type="entry name" value="4-PPantetheinyl_Trfase_dom_sf"/>
</dbReference>
<evidence type="ECO:0000256" key="7">
    <source>
        <dbReference type="ARBA" id="ARBA00023191"/>
    </source>
</evidence>
<evidence type="ECO:0000256" key="6">
    <source>
        <dbReference type="ARBA" id="ARBA00022679"/>
    </source>
</evidence>
<comment type="cofactor">
    <cofactor evidence="13">
        <name>Mg(2+)</name>
        <dbReference type="ChEBI" id="CHEBI:18420"/>
    </cofactor>
</comment>
<keyword evidence="13" id="KW-0479">Metal-binding</keyword>
<dbReference type="Gene3D" id="3.90.470.20">
    <property type="entry name" value="4'-phosphopantetheinyl transferase domain"/>
    <property type="match status" value="1"/>
</dbReference>
<dbReference type="PANTHER" id="PTHR38096:SF1">
    <property type="entry name" value="ENTEROBACTIN SYNTHASE COMPONENT D"/>
    <property type="match status" value="1"/>
</dbReference>
<protein>
    <recommendedName>
        <fullName evidence="5">Enterobactin synthase component D</fullName>
    </recommendedName>
    <alternativeName>
        <fullName evidence="8">4'-phosphopantetheinyl transferase EntD</fullName>
    </alternativeName>
    <alternativeName>
        <fullName evidence="9">Enterochelin synthase D</fullName>
    </alternativeName>
</protein>
<keyword evidence="13" id="KW-0460">Magnesium</keyword>
<dbReference type="InterPro" id="IPR008278">
    <property type="entry name" value="4-PPantetheinyl_Trfase_dom"/>
</dbReference>
<feature type="binding site" evidence="12">
    <location>
        <begin position="96"/>
        <end position="97"/>
    </location>
    <ligand>
        <name>CoA</name>
        <dbReference type="ChEBI" id="CHEBI:57287"/>
    </ligand>
</feature>
<comment type="catalytic activity">
    <reaction evidence="11">
        <text>apo-[peptidyl-carrier protein] + CoA = holo-[peptidyl-carrier protein] + adenosine 3',5'-bisphosphate + H(+)</text>
        <dbReference type="Rhea" id="RHEA:46228"/>
        <dbReference type="Rhea" id="RHEA-COMP:11479"/>
        <dbReference type="Rhea" id="RHEA-COMP:11480"/>
        <dbReference type="ChEBI" id="CHEBI:15378"/>
        <dbReference type="ChEBI" id="CHEBI:29999"/>
        <dbReference type="ChEBI" id="CHEBI:57287"/>
        <dbReference type="ChEBI" id="CHEBI:58343"/>
        <dbReference type="ChEBI" id="CHEBI:64479"/>
    </reaction>
</comment>
<feature type="domain" description="4'-phosphopantetheinyl transferase N-terminal" evidence="15">
    <location>
        <begin position="45"/>
        <end position="106"/>
    </location>
</feature>
<accession>A0A918K8N2</accession>
<feature type="binding site" evidence="12">
    <location>
        <position position="60"/>
    </location>
    <ligand>
        <name>CoA</name>
        <dbReference type="ChEBI" id="CHEBI:57287"/>
    </ligand>
</feature>
<evidence type="ECO:0000256" key="2">
    <source>
        <dbReference type="ARBA" id="ARBA00004993"/>
    </source>
</evidence>
<dbReference type="GO" id="GO:0009239">
    <property type="term" value="P:enterobactin biosynthetic process"/>
    <property type="evidence" value="ECO:0007669"/>
    <property type="project" value="UniProtKB-KW"/>
</dbReference>
<dbReference type="InterPro" id="IPR041354">
    <property type="entry name" value="4PPT_N"/>
</dbReference>
<dbReference type="Proteomes" id="UP000626148">
    <property type="component" value="Unassembled WGS sequence"/>
</dbReference>
<comment type="caution">
    <text evidence="16">The sequence shown here is derived from an EMBL/GenBank/DDBJ whole genome shotgun (WGS) entry which is preliminary data.</text>
</comment>
<feature type="binding site" evidence="13">
    <location>
        <position position="120"/>
    </location>
    <ligand>
        <name>Mg(2+)</name>
        <dbReference type="ChEBI" id="CHEBI:18420"/>
    </ligand>
</feature>
<gene>
    <name evidence="16" type="ORF">GCM10007392_20520</name>
</gene>
<dbReference type="GO" id="GO:0008897">
    <property type="term" value="F:holo-[acyl-carrier-protein] synthase activity"/>
    <property type="evidence" value="ECO:0007669"/>
    <property type="project" value="InterPro"/>
</dbReference>
<dbReference type="PRINTS" id="PR01399">
    <property type="entry name" value="ENTSNTHTASED"/>
</dbReference>
<sequence>MIDTQPLFASDSLPTGFHACRFTFGNQPIVQLSSSQLSLDLPASLNKAVPKRQAEFLAGRYCAHRASEALGYKLDDLPIGPDRAPIWPDSLVGSITHTDGLAACLVGAKDLYRGLGLDMEWFIPESSVDAIQNLVVVDGELAALKSLGHERLALTVLFSAKEAIYKAIHPTVERYVDFKEVKCQALESDRLLFTMEARLASELPDVQELTVEFERTDTLITTWCRLDPAGH</sequence>
<dbReference type="GO" id="GO:0000287">
    <property type="term" value="F:magnesium ion binding"/>
    <property type="evidence" value="ECO:0007669"/>
    <property type="project" value="InterPro"/>
</dbReference>
<reference evidence="16" key="1">
    <citation type="journal article" date="2014" name="Int. J. Syst. Evol. Microbiol.">
        <title>Complete genome sequence of Corynebacterium casei LMG S-19264T (=DSM 44701T), isolated from a smear-ripened cheese.</title>
        <authorList>
            <consortium name="US DOE Joint Genome Institute (JGI-PGF)"/>
            <person name="Walter F."/>
            <person name="Albersmeier A."/>
            <person name="Kalinowski J."/>
            <person name="Ruckert C."/>
        </authorList>
    </citation>
    <scope>NUCLEOTIDE SEQUENCE</scope>
    <source>
        <strain evidence="16">KCTC 22169</strain>
    </source>
</reference>